<protein>
    <submittedName>
        <fullName evidence="1">Uncharacterized protein</fullName>
    </submittedName>
</protein>
<keyword evidence="2" id="KW-1185">Reference proteome</keyword>
<gene>
    <name evidence="1" type="ORF">K505DRAFT_118737</name>
</gene>
<reference evidence="1" key="1">
    <citation type="journal article" date="2020" name="Stud. Mycol.">
        <title>101 Dothideomycetes genomes: a test case for predicting lifestyles and emergence of pathogens.</title>
        <authorList>
            <person name="Haridas S."/>
            <person name="Albert R."/>
            <person name="Binder M."/>
            <person name="Bloem J."/>
            <person name="Labutti K."/>
            <person name="Salamov A."/>
            <person name="Andreopoulos B."/>
            <person name="Baker S."/>
            <person name="Barry K."/>
            <person name="Bills G."/>
            <person name="Bluhm B."/>
            <person name="Cannon C."/>
            <person name="Castanera R."/>
            <person name="Culley D."/>
            <person name="Daum C."/>
            <person name="Ezra D."/>
            <person name="Gonzalez J."/>
            <person name="Henrissat B."/>
            <person name="Kuo A."/>
            <person name="Liang C."/>
            <person name="Lipzen A."/>
            <person name="Lutzoni F."/>
            <person name="Magnuson J."/>
            <person name="Mondo S."/>
            <person name="Nolan M."/>
            <person name="Ohm R."/>
            <person name="Pangilinan J."/>
            <person name="Park H.-J."/>
            <person name="Ramirez L."/>
            <person name="Alfaro M."/>
            <person name="Sun H."/>
            <person name="Tritt A."/>
            <person name="Yoshinaga Y."/>
            <person name="Zwiers L.-H."/>
            <person name="Turgeon B."/>
            <person name="Goodwin S."/>
            <person name="Spatafora J."/>
            <person name="Crous P."/>
            <person name="Grigoriev I."/>
        </authorList>
    </citation>
    <scope>NUCLEOTIDE SEQUENCE</scope>
    <source>
        <strain evidence="1">CBS 109.77</strain>
    </source>
</reference>
<organism evidence="1 2">
    <name type="scientific">Melanomma pulvis-pyrius CBS 109.77</name>
    <dbReference type="NCBI Taxonomy" id="1314802"/>
    <lineage>
        <taxon>Eukaryota</taxon>
        <taxon>Fungi</taxon>
        <taxon>Dikarya</taxon>
        <taxon>Ascomycota</taxon>
        <taxon>Pezizomycotina</taxon>
        <taxon>Dothideomycetes</taxon>
        <taxon>Pleosporomycetidae</taxon>
        <taxon>Pleosporales</taxon>
        <taxon>Melanommataceae</taxon>
        <taxon>Melanomma</taxon>
    </lineage>
</organism>
<name>A0A6A6WVN1_9PLEO</name>
<accession>A0A6A6WVN1</accession>
<evidence type="ECO:0000313" key="1">
    <source>
        <dbReference type="EMBL" id="KAF2787951.1"/>
    </source>
</evidence>
<evidence type="ECO:0000313" key="2">
    <source>
        <dbReference type="Proteomes" id="UP000799757"/>
    </source>
</evidence>
<proteinExistence type="predicted"/>
<dbReference type="Proteomes" id="UP000799757">
    <property type="component" value="Unassembled WGS sequence"/>
</dbReference>
<dbReference type="EMBL" id="MU002262">
    <property type="protein sequence ID" value="KAF2787951.1"/>
    <property type="molecule type" value="Genomic_DNA"/>
</dbReference>
<dbReference type="AlphaFoldDB" id="A0A6A6WVN1"/>
<sequence length="167" mass="19143">MDGIRAFPRYDKTAFTLRWTEGNAARRRRSCRPLDDEGFQIDATATAYVRGQLGESIWQQERGEKHTPMGVISIIPFSTFDTGIRHYAGSCSGADNGVTTRREKQRRVTYQYPHDQQMKEPQEPYSTFKPYQLSHPPCFSTSSPSISHEGIHPSFPTERYRLPKSLV</sequence>